<reference evidence="3 4" key="1">
    <citation type="submission" date="2024-01" db="EMBL/GenBank/DDBJ databases">
        <title>Comparative genomics of Cryptococcus and Kwoniella reveals pathogenesis evolution and contrasting modes of karyotype evolution via chromosome fusion or intercentromeric recombination.</title>
        <authorList>
            <person name="Coelho M.A."/>
            <person name="David-Palma M."/>
            <person name="Shea T."/>
            <person name="Bowers K."/>
            <person name="McGinley-Smith S."/>
            <person name="Mohammad A.W."/>
            <person name="Gnirke A."/>
            <person name="Yurkov A.M."/>
            <person name="Nowrousian M."/>
            <person name="Sun S."/>
            <person name="Cuomo C.A."/>
            <person name="Heitman J."/>
        </authorList>
    </citation>
    <scope>NUCLEOTIDE SEQUENCE [LARGE SCALE GENOMIC DNA]</scope>
    <source>
        <strain evidence="3 4">7685027</strain>
    </source>
</reference>
<feature type="compositionally biased region" description="Gly residues" evidence="1">
    <location>
        <begin position="568"/>
        <end position="578"/>
    </location>
</feature>
<feature type="compositionally biased region" description="Polar residues" evidence="1">
    <location>
        <begin position="425"/>
        <end position="434"/>
    </location>
</feature>
<evidence type="ECO:0000256" key="1">
    <source>
        <dbReference type="SAM" id="MobiDB-lite"/>
    </source>
</evidence>
<dbReference type="InterPro" id="IPR018392">
    <property type="entry name" value="LysM"/>
</dbReference>
<dbReference type="SMART" id="SM00257">
    <property type="entry name" value="LysM"/>
    <property type="match status" value="1"/>
</dbReference>
<dbReference type="PROSITE" id="PS51782">
    <property type="entry name" value="LYSM"/>
    <property type="match status" value="1"/>
</dbReference>
<feature type="domain" description="LysM" evidence="2">
    <location>
        <begin position="163"/>
        <end position="207"/>
    </location>
</feature>
<dbReference type="CDD" id="cd00118">
    <property type="entry name" value="LysM"/>
    <property type="match status" value="1"/>
</dbReference>
<dbReference type="InterPro" id="IPR036779">
    <property type="entry name" value="LysM_dom_sf"/>
</dbReference>
<dbReference type="EMBL" id="CP143809">
    <property type="protein sequence ID" value="WVO21164.1"/>
    <property type="molecule type" value="Genomic_DNA"/>
</dbReference>
<accession>A0ABZ2ATF7</accession>
<gene>
    <name evidence="3" type="ORF">IAS62_002470</name>
</gene>
<sequence length="594" mass="62618">MQPPSSPASATFPSHLSDVAIWGSSNDHASTTNSVVLDRADSFVRRRHTPFGSASSLGVAASRSTSSLLSDSGTVPEPGRRRPSRTLSSTPSNQHPLSYTWSPPHDPQVLPDTRPALQRATSATERQVAESSRSGSEWGSTRGSLDALRMSSVDESSGEVEVLIHTVKPQESPAGIALLYGIDLATLRKVNKLWASDPIHIRTHLYVPLDACRWNKASETLVRGPGEGQVTLMPKNAKDKGKAKETDELVAAGSDVGQNDGIQFPQSISGDNLHPFLSSTNIAYDRPTPPSIPPAVPYPNGSAVNSPISSTPETIPRVLDVVRIPSSQLRFFPRPRPSESSSRTSTEQDRYSPRGGNTHRDDHDNDSLSNALRRTSLPLITDRSEGNGPSIVPNLSTLPEPFRSPSIPSGSFPLQAATGGKPSAHTRSSKSTTVVRLRPPQPPPIQTGKNNNTLANRLSSFFTVPPPPPLGNNNMSPISGGGGGSGPASSAGRLSQGGKARRSLESTGSHGTATPPKSATSATKRGSGIIDSSATSTSTSMGKGKGKGGGHEQREEMELVTRVREQGVGSGMGMGNGFGARKPVVKGKKSQKND</sequence>
<feature type="region of interest" description="Disordered" evidence="1">
    <location>
        <begin position="53"/>
        <end position="143"/>
    </location>
</feature>
<evidence type="ECO:0000313" key="4">
    <source>
        <dbReference type="Proteomes" id="UP001432216"/>
    </source>
</evidence>
<dbReference type="RefSeq" id="XP_064720403.1">
    <property type="nucleotide sequence ID" value="XM_064864331.1"/>
</dbReference>
<proteinExistence type="predicted"/>
<feature type="compositionally biased region" description="Low complexity" evidence="1">
    <location>
        <begin position="512"/>
        <end position="542"/>
    </location>
</feature>
<feature type="region of interest" description="Disordered" evidence="1">
    <location>
        <begin position="329"/>
        <end position="594"/>
    </location>
</feature>
<feature type="compositionally biased region" description="Polar residues" evidence="1">
    <location>
        <begin position="119"/>
        <end position="143"/>
    </location>
</feature>
<feature type="compositionally biased region" description="Polar residues" evidence="1">
    <location>
        <begin position="447"/>
        <end position="462"/>
    </location>
</feature>
<dbReference type="SUPFAM" id="SSF54106">
    <property type="entry name" value="LysM domain"/>
    <property type="match status" value="1"/>
</dbReference>
<feature type="region of interest" description="Disordered" evidence="1">
    <location>
        <begin position="279"/>
        <end position="298"/>
    </location>
</feature>
<protein>
    <recommendedName>
        <fullName evidence="2">LysM domain-containing protein</fullName>
    </recommendedName>
</protein>
<dbReference type="PANTHER" id="PTHR20932:SF8">
    <property type="entry name" value="LD22649P"/>
    <property type="match status" value="1"/>
</dbReference>
<dbReference type="InterPro" id="IPR045030">
    <property type="entry name" value="LYSM1-4"/>
</dbReference>
<dbReference type="Proteomes" id="UP001432216">
    <property type="component" value="Chromosome 4"/>
</dbReference>
<organism evidence="3 4">
    <name type="scientific">Cryptococcus decagattii</name>
    <dbReference type="NCBI Taxonomy" id="1859122"/>
    <lineage>
        <taxon>Eukaryota</taxon>
        <taxon>Fungi</taxon>
        <taxon>Dikarya</taxon>
        <taxon>Basidiomycota</taxon>
        <taxon>Agaricomycotina</taxon>
        <taxon>Tremellomycetes</taxon>
        <taxon>Tremellales</taxon>
        <taxon>Cryptococcaceae</taxon>
        <taxon>Cryptococcus</taxon>
        <taxon>Cryptococcus gattii species complex</taxon>
    </lineage>
</organism>
<keyword evidence="4" id="KW-1185">Reference proteome</keyword>
<feature type="compositionally biased region" description="Basic and acidic residues" evidence="1">
    <location>
        <begin position="346"/>
        <end position="366"/>
    </location>
</feature>
<dbReference type="Pfam" id="PF01476">
    <property type="entry name" value="LysM"/>
    <property type="match status" value="1"/>
</dbReference>
<dbReference type="PANTHER" id="PTHR20932">
    <property type="entry name" value="LYSM AND PUTATIVE PEPTIDOGLYCAN-BINDING DOMAIN-CONTAINING PROTEIN"/>
    <property type="match status" value="1"/>
</dbReference>
<feature type="compositionally biased region" description="Basic residues" evidence="1">
    <location>
        <begin position="583"/>
        <end position="594"/>
    </location>
</feature>
<evidence type="ECO:0000259" key="2">
    <source>
        <dbReference type="PROSITE" id="PS51782"/>
    </source>
</evidence>
<dbReference type="GeneID" id="89989243"/>
<evidence type="ECO:0000313" key="3">
    <source>
        <dbReference type="EMBL" id="WVO21164.1"/>
    </source>
</evidence>
<feature type="compositionally biased region" description="Basic and acidic residues" evidence="1">
    <location>
        <begin position="549"/>
        <end position="565"/>
    </location>
</feature>
<name>A0ABZ2ATF7_9TREE</name>
<feature type="compositionally biased region" description="Pro residues" evidence="1">
    <location>
        <begin position="287"/>
        <end position="297"/>
    </location>
</feature>
<feature type="compositionally biased region" description="Low complexity" evidence="1">
    <location>
        <begin position="62"/>
        <end position="72"/>
    </location>
</feature>
<dbReference type="Gene3D" id="3.10.350.10">
    <property type="entry name" value="LysM domain"/>
    <property type="match status" value="1"/>
</dbReference>